<feature type="signal peptide" evidence="2">
    <location>
        <begin position="1"/>
        <end position="22"/>
    </location>
</feature>
<organism evidence="3 4">
    <name type="scientific">Alicyclobacillus acidoterrestris (strain ATCC 49025 / DSM 3922 / CIP 106132 / NCIMB 13137 / GD3B)</name>
    <dbReference type="NCBI Taxonomy" id="1356854"/>
    <lineage>
        <taxon>Bacteria</taxon>
        <taxon>Bacillati</taxon>
        <taxon>Bacillota</taxon>
        <taxon>Bacilli</taxon>
        <taxon>Bacillales</taxon>
        <taxon>Alicyclobacillaceae</taxon>
        <taxon>Alicyclobacillus</taxon>
    </lineage>
</organism>
<keyword evidence="4" id="KW-1185">Reference proteome</keyword>
<dbReference type="OrthoDB" id="9790935at2"/>
<feature type="compositionally biased region" description="Polar residues" evidence="1">
    <location>
        <begin position="29"/>
        <end position="52"/>
    </location>
</feature>
<dbReference type="EMBL" id="CP080467">
    <property type="protein sequence ID" value="UNO50517.1"/>
    <property type="molecule type" value="Genomic_DNA"/>
</dbReference>
<dbReference type="InterPro" id="IPR025453">
    <property type="entry name" value="DUF4309"/>
</dbReference>
<evidence type="ECO:0000256" key="2">
    <source>
        <dbReference type="SAM" id="SignalP"/>
    </source>
</evidence>
<evidence type="ECO:0000256" key="1">
    <source>
        <dbReference type="SAM" id="MobiDB-lite"/>
    </source>
</evidence>
<keyword evidence="2" id="KW-0732">Signal</keyword>
<feature type="region of interest" description="Disordered" evidence="1">
    <location>
        <begin position="29"/>
        <end position="91"/>
    </location>
</feature>
<feature type="chain" id="PRO_5039008893" evidence="2">
    <location>
        <begin position="23"/>
        <end position="340"/>
    </location>
</feature>
<evidence type="ECO:0000313" key="4">
    <source>
        <dbReference type="Proteomes" id="UP000829401"/>
    </source>
</evidence>
<dbReference type="Pfam" id="PF14172">
    <property type="entry name" value="DUF4309"/>
    <property type="match status" value="1"/>
</dbReference>
<dbReference type="KEGG" id="aaco:K1I37_08685"/>
<gene>
    <name evidence="3" type="ORF">K1I37_08685</name>
</gene>
<dbReference type="RefSeq" id="WP_146821944.1">
    <property type="nucleotide sequence ID" value="NZ_AURB01000179.1"/>
</dbReference>
<dbReference type="Proteomes" id="UP000829401">
    <property type="component" value="Chromosome"/>
</dbReference>
<name>A0A9E6ZH01_ALIAG</name>
<protein>
    <submittedName>
        <fullName evidence="3">DUF4309 domain-containing protein</fullName>
    </submittedName>
</protein>
<dbReference type="AlphaFoldDB" id="A0A9E6ZH01"/>
<accession>A0A9E6ZH01</accession>
<proteinExistence type="predicted"/>
<sequence length="340" mass="35845">MRKSPHWMAFVLGIALVSEVLVTGCASKTSQSNTISGQSTAVNHTSNQTSNEPSGQTSNPTSSGTGSSNPNTTSTVDSSSNTQATSTDTAQETVRNIVNSAVSGIAYGIPYKLQTNLDDVVKAWGQPTQQNAAGAGIYASYPAHDAAFGLNKGDQLFDVRSFSPTVQAVTLSDIEDVLGKPGVIRETSDSQIYLYPAGPDYQLLWVFSKTNGQISDHVDHISVFWPQGTVNSMAATQPAPGVVIDSKAGQHVTFSIANPPKNYRLVELEFIPNKGSSVVNTLSQATSGSQSPGFSLNSDGTTIDFHYNSNLVGESGVIRVIYQNDDGTAMIGNSATLTLK</sequence>
<reference evidence="4" key="1">
    <citation type="journal article" date="2022" name="G3 (Bethesda)">
        <title>Unveiling the complete genome sequence of Alicyclobacillus acidoterrestris DSM 3922T, a taint-producing strain.</title>
        <authorList>
            <person name="Leonardo I.C."/>
            <person name="Barreto Crespo M.T."/>
            <person name="Gaspar F.B."/>
        </authorList>
    </citation>
    <scope>NUCLEOTIDE SEQUENCE [LARGE SCALE GENOMIC DNA]</scope>
    <source>
        <strain evidence="4">DSM 3922</strain>
    </source>
</reference>
<evidence type="ECO:0000313" key="3">
    <source>
        <dbReference type="EMBL" id="UNO50517.1"/>
    </source>
</evidence>
<feature type="compositionally biased region" description="Low complexity" evidence="1">
    <location>
        <begin position="53"/>
        <end position="82"/>
    </location>
</feature>